<organism evidence="7 8">
    <name type="scientific">Alienimonas chondri</name>
    <dbReference type="NCBI Taxonomy" id="2681879"/>
    <lineage>
        <taxon>Bacteria</taxon>
        <taxon>Pseudomonadati</taxon>
        <taxon>Planctomycetota</taxon>
        <taxon>Planctomycetia</taxon>
        <taxon>Planctomycetales</taxon>
        <taxon>Planctomycetaceae</taxon>
        <taxon>Alienimonas</taxon>
    </lineage>
</organism>
<comment type="similarity">
    <text evidence="1">Belongs to the site-specific recombinase resolvase family.</text>
</comment>
<evidence type="ECO:0000256" key="2">
    <source>
        <dbReference type="ARBA" id="ARBA00022908"/>
    </source>
</evidence>
<dbReference type="InterPro" id="IPR009057">
    <property type="entry name" value="Homeodomain-like_sf"/>
</dbReference>
<dbReference type="InterPro" id="IPR006120">
    <property type="entry name" value="Resolvase_HTH_dom"/>
</dbReference>
<accession>A0ABX1VEJ0</accession>
<feature type="domain" description="Resolvase/invertase-type recombinase catalytic" evidence="6">
    <location>
        <begin position="8"/>
        <end position="148"/>
    </location>
</feature>
<dbReference type="CDD" id="cd03768">
    <property type="entry name" value="SR_ResInv"/>
    <property type="match status" value="1"/>
</dbReference>
<reference evidence="7 8" key="1">
    <citation type="journal article" date="2020" name="Syst. Appl. Microbiol.">
        <title>Alienimonas chondri sp. nov., a novel planctomycete isolated from the biofilm of the red alga Chondrus crispus.</title>
        <authorList>
            <person name="Vitorino I."/>
            <person name="Albuquerque L."/>
            <person name="Wiegand S."/>
            <person name="Kallscheuer N."/>
            <person name="da Costa M.S."/>
            <person name="Lobo-da-Cunha A."/>
            <person name="Jogler C."/>
            <person name="Lage O.M."/>
        </authorList>
    </citation>
    <scope>NUCLEOTIDE SEQUENCE [LARGE SCALE GENOMIC DNA]</scope>
    <source>
        <strain evidence="7 8">LzC2</strain>
    </source>
</reference>
<comment type="caution">
    <text evidence="7">The sequence shown here is derived from an EMBL/GenBank/DDBJ whole genome shotgun (WGS) entry which is preliminary data.</text>
</comment>
<dbReference type="SUPFAM" id="SSF46689">
    <property type="entry name" value="Homeodomain-like"/>
    <property type="match status" value="1"/>
</dbReference>
<dbReference type="Gene3D" id="3.40.50.1390">
    <property type="entry name" value="Resolvase, N-terminal catalytic domain"/>
    <property type="match status" value="1"/>
</dbReference>
<name>A0ABX1VEJ0_9PLAN</name>
<dbReference type="SMART" id="SM00857">
    <property type="entry name" value="Resolvase"/>
    <property type="match status" value="1"/>
</dbReference>
<dbReference type="InterPro" id="IPR006118">
    <property type="entry name" value="Recombinase_CS"/>
</dbReference>
<dbReference type="PROSITE" id="PS00397">
    <property type="entry name" value="RECOMBINASES_1"/>
    <property type="match status" value="1"/>
</dbReference>
<dbReference type="PANTHER" id="PTHR30461">
    <property type="entry name" value="DNA-INVERTASE FROM LAMBDOID PROPHAGE"/>
    <property type="match status" value="1"/>
</dbReference>
<keyword evidence="8" id="KW-1185">Reference proteome</keyword>
<evidence type="ECO:0000256" key="4">
    <source>
        <dbReference type="ARBA" id="ARBA00023172"/>
    </source>
</evidence>
<dbReference type="RefSeq" id="WP_171186878.1">
    <property type="nucleotide sequence ID" value="NZ_WTPX01000063.1"/>
</dbReference>
<protein>
    <submittedName>
        <fullName evidence="7">DNA-invertase hin</fullName>
    </submittedName>
</protein>
<evidence type="ECO:0000259" key="6">
    <source>
        <dbReference type="PROSITE" id="PS51736"/>
    </source>
</evidence>
<keyword evidence="4" id="KW-0233">DNA recombination</keyword>
<dbReference type="PROSITE" id="PS51736">
    <property type="entry name" value="RECOMBINASES_3"/>
    <property type="match status" value="1"/>
</dbReference>
<dbReference type="EMBL" id="WTPX01000063">
    <property type="protein sequence ID" value="NNJ26149.1"/>
    <property type="molecule type" value="Genomic_DNA"/>
</dbReference>
<dbReference type="Gene3D" id="1.10.10.60">
    <property type="entry name" value="Homeodomain-like"/>
    <property type="match status" value="1"/>
</dbReference>
<evidence type="ECO:0000313" key="8">
    <source>
        <dbReference type="Proteomes" id="UP000609651"/>
    </source>
</evidence>
<feature type="active site" description="O-(5'-phospho-DNA)-serine intermediate" evidence="5">
    <location>
        <position position="16"/>
    </location>
</feature>
<dbReference type="PANTHER" id="PTHR30461:SF23">
    <property type="entry name" value="DNA RECOMBINASE-RELATED"/>
    <property type="match status" value="1"/>
</dbReference>
<keyword evidence="3" id="KW-0238">DNA-binding</keyword>
<evidence type="ECO:0000256" key="1">
    <source>
        <dbReference type="ARBA" id="ARBA00009913"/>
    </source>
</evidence>
<dbReference type="InterPro" id="IPR050639">
    <property type="entry name" value="SSR_resolvase"/>
</dbReference>
<dbReference type="CDD" id="cd00569">
    <property type="entry name" value="HTH_Hin_like"/>
    <property type="match status" value="1"/>
</dbReference>
<evidence type="ECO:0000313" key="7">
    <source>
        <dbReference type="EMBL" id="NNJ26149.1"/>
    </source>
</evidence>
<dbReference type="SUPFAM" id="SSF53041">
    <property type="entry name" value="Resolvase-like"/>
    <property type="match status" value="1"/>
</dbReference>
<proteinExistence type="inferred from homology"/>
<sequence length="205" mass="22159">MSATPDKFAAIYVRVSTRKQSHRSQLPDLKRWAAAHDGPVRWYRDTGSGKTTDRPGWQKLEADIAAGKVSAVVCWRIDRLGRAVSALSALFDELQRRRVNLVSIKDGLDLSTPAGRLLANVLASVAQFETELRGERVQAGQAAARAAGKTWGGSEKGVRRKLTPAVARTVHRLKADGESVTAIAKTVGVSRQSVYTVLADMAPTA</sequence>
<dbReference type="Pfam" id="PF02796">
    <property type="entry name" value="HTH_7"/>
    <property type="match status" value="1"/>
</dbReference>
<evidence type="ECO:0000256" key="5">
    <source>
        <dbReference type="PROSITE-ProRule" id="PRU10137"/>
    </source>
</evidence>
<dbReference type="InterPro" id="IPR006119">
    <property type="entry name" value="Resolv_N"/>
</dbReference>
<dbReference type="Proteomes" id="UP000609651">
    <property type="component" value="Unassembled WGS sequence"/>
</dbReference>
<dbReference type="InterPro" id="IPR036162">
    <property type="entry name" value="Resolvase-like_N_sf"/>
</dbReference>
<gene>
    <name evidence="7" type="primary">hin</name>
    <name evidence="7" type="ORF">LzC2_22290</name>
</gene>
<evidence type="ECO:0000256" key="3">
    <source>
        <dbReference type="ARBA" id="ARBA00023125"/>
    </source>
</evidence>
<dbReference type="Pfam" id="PF00239">
    <property type="entry name" value="Resolvase"/>
    <property type="match status" value="1"/>
</dbReference>
<keyword evidence="2" id="KW-0229">DNA integration</keyword>